<evidence type="ECO:0000259" key="2">
    <source>
        <dbReference type="PROSITE" id="PS50995"/>
    </source>
</evidence>
<sequence>MEAERDPIEEIHQAIVQFTRSTRTQSNDMYQGLSFVAFGVLSYVDSAASPHAKDLADVYGLDKSTVSRQLAELEAQGLLLRVPAAHLPRAQLLKLTPKGRRRLAVTRARQQEGLRRLFGEWAEEDVAVFGRLLARFVSESGRSSGLPELPPASSRPPHTRRKG</sequence>
<reference evidence="3 4" key="1">
    <citation type="submission" date="2023-10" db="EMBL/GenBank/DDBJ databases">
        <title>Characterization of rhizosphere-enriched actinobacteria from wheat plants lab-grown on chernevaya soil.</title>
        <authorList>
            <person name="Tikhonova E.N."/>
            <person name="Konopkin A."/>
            <person name="Kravchenko I.K."/>
        </authorList>
    </citation>
    <scope>NUCLEOTIDE SEQUENCE [LARGE SCALE GENOMIC DNA]</scope>
    <source>
        <strain evidence="3 4">RR29</strain>
    </source>
</reference>
<dbReference type="PANTHER" id="PTHR33164:SF57">
    <property type="entry name" value="MARR-FAMILY TRANSCRIPTIONAL REGULATOR"/>
    <property type="match status" value="1"/>
</dbReference>
<evidence type="ECO:0000313" key="3">
    <source>
        <dbReference type="EMBL" id="MDV7214624.1"/>
    </source>
</evidence>
<dbReference type="PROSITE" id="PS50995">
    <property type="entry name" value="HTH_MARR_2"/>
    <property type="match status" value="1"/>
</dbReference>
<feature type="domain" description="HTH marR-type" evidence="2">
    <location>
        <begin position="8"/>
        <end position="138"/>
    </location>
</feature>
<dbReference type="InterPro" id="IPR036388">
    <property type="entry name" value="WH-like_DNA-bd_sf"/>
</dbReference>
<comment type="caution">
    <text evidence="3">The sequence shown here is derived from an EMBL/GenBank/DDBJ whole genome shotgun (WGS) entry which is preliminary data.</text>
</comment>
<organism evidence="3 4">
    <name type="scientific">Streptomyces prunicolor</name>
    <dbReference type="NCBI Taxonomy" id="67348"/>
    <lineage>
        <taxon>Bacteria</taxon>
        <taxon>Bacillati</taxon>
        <taxon>Actinomycetota</taxon>
        <taxon>Actinomycetes</taxon>
        <taxon>Kitasatosporales</taxon>
        <taxon>Streptomycetaceae</taxon>
        <taxon>Streptomyces</taxon>
    </lineage>
</organism>
<protein>
    <submittedName>
        <fullName evidence="3">MarR family winged helix-turn-helix transcriptional regulator</fullName>
    </submittedName>
</protein>
<dbReference type="EMBL" id="JAWMAJ010000003">
    <property type="protein sequence ID" value="MDV7214624.1"/>
    <property type="molecule type" value="Genomic_DNA"/>
</dbReference>
<dbReference type="SMART" id="SM00347">
    <property type="entry name" value="HTH_MARR"/>
    <property type="match status" value="1"/>
</dbReference>
<dbReference type="InterPro" id="IPR039422">
    <property type="entry name" value="MarR/SlyA-like"/>
</dbReference>
<name>A0ABU4F214_9ACTN</name>
<dbReference type="PANTHER" id="PTHR33164">
    <property type="entry name" value="TRANSCRIPTIONAL REGULATOR, MARR FAMILY"/>
    <property type="match status" value="1"/>
</dbReference>
<gene>
    <name evidence="3" type="ORF">R5A26_01525</name>
</gene>
<keyword evidence="4" id="KW-1185">Reference proteome</keyword>
<feature type="region of interest" description="Disordered" evidence="1">
    <location>
        <begin position="140"/>
        <end position="163"/>
    </location>
</feature>
<dbReference type="SUPFAM" id="SSF46785">
    <property type="entry name" value="Winged helix' DNA-binding domain"/>
    <property type="match status" value="1"/>
</dbReference>
<accession>A0ABU4F214</accession>
<proteinExistence type="predicted"/>
<dbReference type="InterPro" id="IPR000835">
    <property type="entry name" value="HTH_MarR-typ"/>
</dbReference>
<dbReference type="RefSeq" id="WP_266866024.1">
    <property type="nucleotide sequence ID" value="NZ_JAPEMW010000001.1"/>
</dbReference>
<dbReference type="InterPro" id="IPR036390">
    <property type="entry name" value="WH_DNA-bd_sf"/>
</dbReference>
<evidence type="ECO:0000313" key="4">
    <source>
        <dbReference type="Proteomes" id="UP001187346"/>
    </source>
</evidence>
<evidence type="ECO:0000256" key="1">
    <source>
        <dbReference type="SAM" id="MobiDB-lite"/>
    </source>
</evidence>
<dbReference type="Gene3D" id="1.10.10.10">
    <property type="entry name" value="Winged helix-like DNA-binding domain superfamily/Winged helix DNA-binding domain"/>
    <property type="match status" value="1"/>
</dbReference>
<dbReference type="Proteomes" id="UP001187346">
    <property type="component" value="Unassembled WGS sequence"/>
</dbReference>
<dbReference type="Pfam" id="PF12802">
    <property type="entry name" value="MarR_2"/>
    <property type="match status" value="1"/>
</dbReference>